<keyword evidence="5" id="KW-1185">Reference proteome</keyword>
<dbReference type="Proteomes" id="UP000654075">
    <property type="component" value="Unassembled WGS sequence"/>
</dbReference>
<feature type="region of interest" description="Disordered" evidence="1">
    <location>
        <begin position="86"/>
        <end position="119"/>
    </location>
</feature>
<accession>A0A813J344</accession>
<feature type="non-terminal residue" evidence="3">
    <location>
        <position position="119"/>
    </location>
</feature>
<sequence>VILGASAAATLADIVFRVTAPRSSSCSLSRHGSDALLFVLFLVHLLVCAGGESLPSRGHANCRASRLLLPFAVLVSLGGNLMRVTRAPRSQGGGDAGEGTEDIEDGVELGSVIGEGAKE</sequence>
<reference evidence="3" key="1">
    <citation type="submission" date="2021-02" db="EMBL/GenBank/DDBJ databases">
        <authorList>
            <person name="Dougan E. K."/>
            <person name="Rhodes N."/>
            <person name="Thang M."/>
            <person name="Chan C."/>
        </authorList>
    </citation>
    <scope>NUCLEOTIDE SEQUENCE</scope>
</reference>
<gene>
    <name evidence="2" type="ORF">PGLA1383_LOCUS20149</name>
    <name evidence="3" type="ORF">PGLA2088_LOCUS15505</name>
</gene>
<protein>
    <submittedName>
        <fullName evidence="3">Uncharacterized protein</fullName>
    </submittedName>
</protein>
<dbReference type="AlphaFoldDB" id="A0A813J344"/>
<dbReference type="Proteomes" id="UP000626109">
    <property type="component" value="Unassembled WGS sequence"/>
</dbReference>
<dbReference type="EMBL" id="CAJNNV010013632">
    <property type="protein sequence ID" value="CAE8601881.1"/>
    <property type="molecule type" value="Genomic_DNA"/>
</dbReference>
<organism evidence="3 4">
    <name type="scientific">Polarella glacialis</name>
    <name type="common">Dinoflagellate</name>
    <dbReference type="NCBI Taxonomy" id="89957"/>
    <lineage>
        <taxon>Eukaryota</taxon>
        <taxon>Sar</taxon>
        <taxon>Alveolata</taxon>
        <taxon>Dinophyceae</taxon>
        <taxon>Suessiales</taxon>
        <taxon>Suessiaceae</taxon>
        <taxon>Polarella</taxon>
    </lineage>
</organism>
<proteinExistence type="predicted"/>
<dbReference type="OrthoDB" id="423594at2759"/>
<evidence type="ECO:0000313" key="4">
    <source>
        <dbReference type="Proteomes" id="UP000626109"/>
    </source>
</evidence>
<comment type="caution">
    <text evidence="3">The sequence shown here is derived from an EMBL/GenBank/DDBJ whole genome shotgun (WGS) entry which is preliminary data.</text>
</comment>
<evidence type="ECO:0000313" key="5">
    <source>
        <dbReference type="Proteomes" id="UP000654075"/>
    </source>
</evidence>
<evidence type="ECO:0000313" key="3">
    <source>
        <dbReference type="EMBL" id="CAE8664261.1"/>
    </source>
</evidence>
<feature type="compositionally biased region" description="Acidic residues" evidence="1">
    <location>
        <begin position="98"/>
        <end position="107"/>
    </location>
</feature>
<name>A0A813J344_POLGL</name>
<evidence type="ECO:0000256" key="1">
    <source>
        <dbReference type="SAM" id="MobiDB-lite"/>
    </source>
</evidence>
<dbReference type="EMBL" id="CAJNNW010019217">
    <property type="protein sequence ID" value="CAE8664261.1"/>
    <property type="molecule type" value="Genomic_DNA"/>
</dbReference>
<evidence type="ECO:0000313" key="2">
    <source>
        <dbReference type="EMBL" id="CAE8601881.1"/>
    </source>
</evidence>